<gene>
    <name evidence="3" type="ORF">SAMN04490355_100893</name>
</gene>
<dbReference type="Gene3D" id="3.40.605.10">
    <property type="entry name" value="Aldehyde Dehydrogenase, Chain A, domain 1"/>
    <property type="match status" value="1"/>
</dbReference>
<dbReference type="CDD" id="cd07122">
    <property type="entry name" value="ALDH_F20_ACDH"/>
    <property type="match status" value="1"/>
</dbReference>
<dbReference type="STRING" id="1123291.SAMN04490355_100893"/>
<evidence type="ECO:0000313" key="3">
    <source>
        <dbReference type="EMBL" id="SFL54347.1"/>
    </source>
</evidence>
<dbReference type="Gene3D" id="3.40.309.10">
    <property type="entry name" value="Aldehyde Dehydrogenase, Chain A, domain 2"/>
    <property type="match status" value="1"/>
</dbReference>
<name>A0A1I4IJU0_9FIRM</name>
<accession>A0A1I4IJU0</accession>
<dbReference type="InterPro" id="IPR016162">
    <property type="entry name" value="Ald_DH_N"/>
</dbReference>
<proteinExistence type="predicted"/>
<dbReference type="AlphaFoldDB" id="A0A1I4IJU0"/>
<dbReference type="Proteomes" id="UP000199520">
    <property type="component" value="Unassembled WGS sequence"/>
</dbReference>
<dbReference type="GO" id="GO:0016620">
    <property type="term" value="F:oxidoreductase activity, acting on the aldehyde or oxo group of donors, NAD or NADP as acceptor"/>
    <property type="evidence" value="ECO:0007669"/>
    <property type="project" value="InterPro"/>
</dbReference>
<dbReference type="OrthoDB" id="9804734at2"/>
<evidence type="ECO:0000256" key="1">
    <source>
        <dbReference type="ARBA" id="ARBA00023002"/>
    </source>
</evidence>
<protein>
    <submittedName>
        <fullName evidence="3">Succinate-semialdehyde dehydrogenase</fullName>
    </submittedName>
</protein>
<keyword evidence="4" id="KW-1185">Reference proteome</keyword>
<sequence length="454" mass="49460">MTEQTLLQKIVSQAQQSQKEMEKCSQVEVDQFVKAIGKVVFDNAELLAQEAVEETGMGVYEDKVAKNKGKSKMIWLSLKNKKSVGIIKEEKAKGLLYVAKPKGVIAAITPTTNPVVTPMCNAMFAIKGRNSIIVAPHPRAKKCSAHTVKLMNEALRKLGAPEHLIQVIEEPTMELTQELMRAADVVVATGGMGLVKAAYASGKPAYGVGAGNVQVIVDREYDYDQAAQDIIAGRKFDNGIICSGEQCVITPIEEHAAIMEAFSKHGGHYINNPEEIERFRQVMFPEGKINTQLVGQSVQYIANMAGVKVPDTAKIVILQAIGKGKQDVLCKEKMFPYMVTLSYNTFEEALEIAKTNLYYEGAGHTAAVHSQNTEHIKQAGKSLPISRLVVNQPSSTGAGGSIYNGFNPTTTLGCGSWGNNSISENLSYKHLINVSRIGFFNREAVLPSEVAIWN</sequence>
<dbReference type="PANTHER" id="PTHR11699">
    <property type="entry name" value="ALDEHYDE DEHYDROGENASE-RELATED"/>
    <property type="match status" value="1"/>
</dbReference>
<dbReference type="EMBL" id="FOTS01000008">
    <property type="protein sequence ID" value="SFL54347.1"/>
    <property type="molecule type" value="Genomic_DNA"/>
</dbReference>
<dbReference type="RefSeq" id="WP_090933932.1">
    <property type="nucleotide sequence ID" value="NZ_FOTS01000008.1"/>
</dbReference>
<dbReference type="InterPro" id="IPR016161">
    <property type="entry name" value="Ald_DH/histidinol_DH"/>
</dbReference>
<keyword evidence="1" id="KW-0560">Oxidoreductase</keyword>
<evidence type="ECO:0000259" key="2">
    <source>
        <dbReference type="Pfam" id="PF00171"/>
    </source>
</evidence>
<feature type="domain" description="Aldehyde dehydrogenase" evidence="2">
    <location>
        <begin position="6"/>
        <end position="262"/>
    </location>
</feature>
<dbReference type="InterPro" id="IPR015590">
    <property type="entry name" value="Aldehyde_DH_dom"/>
</dbReference>
<evidence type="ECO:0000313" key="4">
    <source>
        <dbReference type="Proteomes" id="UP000199520"/>
    </source>
</evidence>
<dbReference type="InterPro" id="IPR016163">
    <property type="entry name" value="Ald_DH_C"/>
</dbReference>
<organism evidence="3 4">
    <name type="scientific">Pelosinus propionicus DSM 13327</name>
    <dbReference type="NCBI Taxonomy" id="1123291"/>
    <lineage>
        <taxon>Bacteria</taxon>
        <taxon>Bacillati</taxon>
        <taxon>Bacillota</taxon>
        <taxon>Negativicutes</taxon>
        <taxon>Selenomonadales</taxon>
        <taxon>Sporomusaceae</taxon>
        <taxon>Pelosinus</taxon>
    </lineage>
</organism>
<reference evidence="4" key="1">
    <citation type="submission" date="2016-10" db="EMBL/GenBank/DDBJ databases">
        <authorList>
            <person name="Varghese N."/>
            <person name="Submissions S."/>
        </authorList>
    </citation>
    <scope>NUCLEOTIDE SEQUENCE [LARGE SCALE GENOMIC DNA]</scope>
    <source>
        <strain evidence="4">DSM 13327</strain>
    </source>
</reference>
<dbReference type="SUPFAM" id="SSF53720">
    <property type="entry name" value="ALDH-like"/>
    <property type="match status" value="1"/>
</dbReference>
<dbReference type="Pfam" id="PF00171">
    <property type="entry name" value="Aldedh"/>
    <property type="match status" value="1"/>
</dbReference>